<dbReference type="InterPro" id="IPR051354">
    <property type="entry name" value="Transposase_27_IS1"/>
</dbReference>
<reference evidence="2 3" key="1">
    <citation type="submission" date="2019-02" db="EMBL/GenBank/DDBJ databases">
        <title>Deep-cultivation of Planctomycetes and their phenomic and genomic characterization uncovers novel biology.</title>
        <authorList>
            <person name="Wiegand S."/>
            <person name="Jogler M."/>
            <person name="Boedeker C."/>
            <person name="Pinto D."/>
            <person name="Vollmers J."/>
            <person name="Rivas-Marin E."/>
            <person name="Kohn T."/>
            <person name="Peeters S.H."/>
            <person name="Heuer A."/>
            <person name="Rast P."/>
            <person name="Oberbeckmann S."/>
            <person name="Bunk B."/>
            <person name="Jeske O."/>
            <person name="Meyerdierks A."/>
            <person name="Storesund J.E."/>
            <person name="Kallscheuer N."/>
            <person name="Luecker S."/>
            <person name="Lage O.M."/>
            <person name="Pohl T."/>
            <person name="Merkel B.J."/>
            <person name="Hornburger P."/>
            <person name="Mueller R.-W."/>
            <person name="Bruemmer F."/>
            <person name="Labrenz M."/>
            <person name="Spormann A.M."/>
            <person name="Op den Camp H."/>
            <person name="Overmann J."/>
            <person name="Amann R."/>
            <person name="Jetten M.S.M."/>
            <person name="Mascher T."/>
            <person name="Medema M.H."/>
            <person name="Devos D.P."/>
            <person name="Kaster A.-K."/>
            <person name="Ovreas L."/>
            <person name="Rohde M."/>
            <person name="Galperin M.Y."/>
            <person name="Jogler C."/>
        </authorList>
    </citation>
    <scope>NUCLEOTIDE SEQUENCE [LARGE SCALE GENOMIC DNA]</scope>
    <source>
        <strain evidence="2 3">Pla133</strain>
    </source>
</reference>
<dbReference type="Pfam" id="PF13518">
    <property type="entry name" value="HTH_28"/>
    <property type="match status" value="1"/>
</dbReference>
<dbReference type="PANTHER" id="PTHR33293:SF2">
    <property type="entry name" value="TRANSPOSASE"/>
    <property type="match status" value="1"/>
</dbReference>
<dbReference type="Proteomes" id="UP000316921">
    <property type="component" value="Chromosome"/>
</dbReference>
<keyword evidence="3" id="KW-1185">Reference proteome</keyword>
<dbReference type="PROSITE" id="PS50157">
    <property type="entry name" value="ZINC_FINGER_C2H2_2"/>
    <property type="match status" value="1"/>
</dbReference>
<accession>A0A518BGZ9</accession>
<name>A0A518BGZ9_9BACT</name>
<dbReference type="EMBL" id="CP036287">
    <property type="protein sequence ID" value="QDU66257.1"/>
    <property type="molecule type" value="Genomic_DNA"/>
</dbReference>
<evidence type="ECO:0000313" key="3">
    <source>
        <dbReference type="Proteomes" id="UP000316921"/>
    </source>
</evidence>
<proteinExistence type="predicted"/>
<dbReference type="PROSITE" id="PS00028">
    <property type="entry name" value="ZINC_FINGER_C2H2_1"/>
    <property type="match status" value="1"/>
</dbReference>
<dbReference type="KEGG" id="pbap:Pla133_13230"/>
<dbReference type="PANTHER" id="PTHR33293">
    <property type="entry name" value="INSERTION ELEMENT IS1 1 PROTEIN INSB-RELATED"/>
    <property type="match status" value="1"/>
</dbReference>
<feature type="domain" description="C2H2-type" evidence="1">
    <location>
        <begin position="37"/>
        <end position="59"/>
    </location>
</feature>
<gene>
    <name evidence="2" type="ORF">Pla133_13230</name>
</gene>
<dbReference type="InterPro" id="IPR055247">
    <property type="entry name" value="InsJ-like_HTH"/>
</dbReference>
<dbReference type="InterPro" id="IPR013087">
    <property type="entry name" value="Znf_C2H2_type"/>
</dbReference>
<organism evidence="2 3">
    <name type="scientific">Engelhardtia mirabilis</name>
    <dbReference type="NCBI Taxonomy" id="2528011"/>
    <lineage>
        <taxon>Bacteria</taxon>
        <taxon>Pseudomonadati</taxon>
        <taxon>Planctomycetota</taxon>
        <taxon>Planctomycetia</taxon>
        <taxon>Planctomycetia incertae sedis</taxon>
        <taxon>Engelhardtia</taxon>
    </lineage>
</organism>
<sequence length="358" mass="40733">MPRRPAPVCPSPTCSDQPARTIRHSILSTRQRSQRRYRCHGCGRTFAANAGTAYHRLRHPPKLFDQVVSLAVEGSSRAATARALGLSPSTVRRWLARAAVHAQAFNDAKLREVSAVELQSDELKVRTEGRQAPLWTYTAVEVWSRLWLTSLVGRRTLRNTLLHFREARWRCRVEAGRTLVTTDAFKYNERVIARVFGPTCVHAQVEKRYRKGRVVRAERRLVLGQDWMLDEALGRSEDSKSINTSYVERLNLTIRRSLACLQRKTTAMCRSEASLREQLELLRCYYNFIRPHSSLKFGRKKRTPAQQAGLVAGPLSWRRILSARILGTPRRSPLATMRDGGRACAIQGHRIRGRGSNS</sequence>
<evidence type="ECO:0000313" key="2">
    <source>
        <dbReference type="EMBL" id="QDU66257.1"/>
    </source>
</evidence>
<protein>
    <submittedName>
        <fullName evidence="2">Sigma-70, region 4</fullName>
    </submittedName>
</protein>
<evidence type="ECO:0000259" key="1">
    <source>
        <dbReference type="PROSITE" id="PS50157"/>
    </source>
</evidence>
<dbReference type="AlphaFoldDB" id="A0A518BGZ9"/>